<proteinExistence type="predicted"/>
<reference evidence="1 2" key="1">
    <citation type="submission" date="2016-01" db="EMBL/GenBank/DDBJ databases">
        <title>The new phylogeny of the genus Mycobacterium.</title>
        <authorList>
            <person name="Tarcisio F."/>
            <person name="Conor M."/>
            <person name="Antonella G."/>
            <person name="Elisabetta G."/>
            <person name="Giulia F.S."/>
            <person name="Sara T."/>
            <person name="Anna F."/>
            <person name="Clotilde B."/>
            <person name="Roberto B."/>
            <person name="Veronica D.S."/>
            <person name="Fabio R."/>
            <person name="Monica P."/>
            <person name="Olivier J."/>
            <person name="Enrico T."/>
            <person name="Nicola S."/>
        </authorList>
    </citation>
    <scope>NUCLEOTIDE SEQUENCE [LARGE SCALE GENOMIC DNA]</scope>
    <source>
        <strain evidence="1 2">DSM 44803</strain>
    </source>
</reference>
<name>A0A0F5NDN9_9MYCO</name>
<organism evidence="1 2">
    <name type="scientific">Mycobacterium nebraskense</name>
    <dbReference type="NCBI Taxonomy" id="244292"/>
    <lineage>
        <taxon>Bacteria</taxon>
        <taxon>Bacillati</taxon>
        <taxon>Actinomycetota</taxon>
        <taxon>Actinomycetes</taxon>
        <taxon>Mycobacteriales</taxon>
        <taxon>Mycobacteriaceae</taxon>
        <taxon>Mycobacterium</taxon>
    </lineage>
</organism>
<evidence type="ECO:0000313" key="2">
    <source>
        <dbReference type="Proteomes" id="UP000193781"/>
    </source>
</evidence>
<dbReference type="RefSeq" id="WP_046183540.1">
    <property type="nucleotide sequence ID" value="NZ_JACKSS010000102.1"/>
</dbReference>
<sequence>MGQIWAQNYESWDSADNFTAIVRIRLGKPNEALPLNDPPTVPYTLLPKSSIVQVTKEDQYSDALLKFVPPAGYGVFCVTLHEHLPAEVRKKPYVEVRIDDECIGELTPAMSQRFLPMIRHLQDRGLLTACWGDITGSAVAAEVRVDGVKANEATDEVLNGDPVQILYLIAGQGDPRQYNLRVLASLLTPIPPMPAVLPRIVDEPPDGSVVRFSKSRGNYNYAAVRRGQRWETTATGDWGSINQMMSWQELDVRVRRFEIVRAWLPVDQRGNAQTREQFTVIRFTINGQYVVAINVADDRGGDGLWYTSISDAAEQLLPLGDPAAWPEITRHGQYIQVAAEWQPL</sequence>
<evidence type="ECO:0000313" key="1">
    <source>
        <dbReference type="EMBL" id="ORW20778.1"/>
    </source>
</evidence>
<dbReference type="EMBL" id="LQPH01000129">
    <property type="protein sequence ID" value="ORW20778.1"/>
    <property type="molecule type" value="Genomic_DNA"/>
</dbReference>
<accession>A0A0F5NDN9</accession>
<dbReference type="OrthoDB" id="9812156at2"/>
<gene>
    <name evidence="1" type="ORF">AWC17_07185</name>
</gene>
<dbReference type="Proteomes" id="UP000193781">
    <property type="component" value="Unassembled WGS sequence"/>
</dbReference>
<dbReference type="AlphaFoldDB" id="A0A0F5NDN9"/>
<keyword evidence="2" id="KW-1185">Reference proteome</keyword>
<protein>
    <submittedName>
        <fullName evidence="1">Uncharacterized protein</fullName>
    </submittedName>
</protein>
<comment type="caution">
    <text evidence="1">The sequence shown here is derived from an EMBL/GenBank/DDBJ whole genome shotgun (WGS) entry which is preliminary data.</text>
</comment>